<reference evidence="2" key="1">
    <citation type="submission" date="2020-03" db="EMBL/GenBank/DDBJ databases">
        <title>Hybrid Assembly of Korean Phytophthora infestans isolates.</title>
        <authorList>
            <person name="Prokchorchik M."/>
            <person name="Lee Y."/>
            <person name="Seo J."/>
            <person name="Cho J.-H."/>
            <person name="Park Y.-E."/>
            <person name="Jang D.-C."/>
            <person name="Im J.-S."/>
            <person name="Choi J.-G."/>
            <person name="Park H.-J."/>
            <person name="Lee G.-B."/>
            <person name="Lee Y.-G."/>
            <person name="Hong S.-Y."/>
            <person name="Cho K."/>
            <person name="Sohn K.H."/>
        </authorList>
    </citation>
    <scope>NUCLEOTIDE SEQUENCE</scope>
    <source>
        <strain evidence="2">KR_2_A2</strain>
    </source>
</reference>
<name>A0A8S9ULE0_PHYIN</name>
<evidence type="ECO:0000313" key="3">
    <source>
        <dbReference type="Proteomes" id="UP000704712"/>
    </source>
</evidence>
<accession>A0A8S9ULE0</accession>
<protein>
    <submittedName>
        <fullName evidence="2">Uncharacterized protein</fullName>
    </submittedName>
</protein>
<feature type="compositionally biased region" description="Polar residues" evidence="1">
    <location>
        <begin position="62"/>
        <end position="72"/>
    </location>
</feature>
<sequence>MEAARLMEAREAGNSITDGYTKSEDIFDDVDEVQLTEVASDKTPPPSFFKTENILDEACEASSRTSEPASEGSTRRVDITNVPNQRTRPPKE</sequence>
<evidence type="ECO:0000313" key="2">
    <source>
        <dbReference type="EMBL" id="KAF4141506.1"/>
    </source>
</evidence>
<comment type="caution">
    <text evidence="2">The sequence shown here is derived from an EMBL/GenBank/DDBJ whole genome shotgun (WGS) entry which is preliminary data.</text>
</comment>
<proteinExistence type="predicted"/>
<feature type="region of interest" description="Disordered" evidence="1">
    <location>
        <begin position="1"/>
        <end position="23"/>
    </location>
</feature>
<dbReference type="Proteomes" id="UP000704712">
    <property type="component" value="Unassembled WGS sequence"/>
</dbReference>
<organism evidence="2 3">
    <name type="scientific">Phytophthora infestans</name>
    <name type="common">Potato late blight agent</name>
    <name type="synonym">Botrytis infestans</name>
    <dbReference type="NCBI Taxonomy" id="4787"/>
    <lineage>
        <taxon>Eukaryota</taxon>
        <taxon>Sar</taxon>
        <taxon>Stramenopiles</taxon>
        <taxon>Oomycota</taxon>
        <taxon>Peronosporomycetes</taxon>
        <taxon>Peronosporales</taxon>
        <taxon>Peronosporaceae</taxon>
        <taxon>Phytophthora</taxon>
    </lineage>
</organism>
<feature type="compositionally biased region" description="Basic and acidic residues" evidence="1">
    <location>
        <begin position="1"/>
        <end position="11"/>
    </location>
</feature>
<feature type="region of interest" description="Disordered" evidence="1">
    <location>
        <begin position="59"/>
        <end position="92"/>
    </location>
</feature>
<feature type="compositionally biased region" description="Polar residues" evidence="1">
    <location>
        <begin position="81"/>
        <end position="92"/>
    </location>
</feature>
<dbReference type="EMBL" id="JAACNO010001339">
    <property type="protein sequence ID" value="KAF4141506.1"/>
    <property type="molecule type" value="Genomic_DNA"/>
</dbReference>
<gene>
    <name evidence="2" type="ORF">GN958_ATG09304</name>
</gene>
<dbReference type="AlphaFoldDB" id="A0A8S9ULE0"/>
<evidence type="ECO:0000256" key="1">
    <source>
        <dbReference type="SAM" id="MobiDB-lite"/>
    </source>
</evidence>